<sequence>MPGTPAGKIIDPDVVKSILGDTDLRGGVCATSDPLIWSGQWCDMAGGSKAARQVRWKKMRKAVRLCKTCPILADCEKQLKAFEDAGCRVTGVMAARQWGQRSEEDRITECRMCHRPMHPRVHGVAAPVVPDGHVIVQCRGLCATCYSRAKKAGTLDQIATPSHPGNHRGKTLTEGTAA</sequence>
<comment type="caution">
    <text evidence="3">The sequence shown here is derived from an EMBL/GenBank/DDBJ whole genome shotgun (WGS) entry which is preliminary data.</text>
</comment>
<feature type="domain" description="4Fe-4S Wbl-type" evidence="2">
    <location>
        <begin position="28"/>
        <end position="103"/>
    </location>
</feature>
<accession>A0A4Y4C5S0</accession>
<name>A0A4Y4C5S0_9CORY</name>
<gene>
    <name evidence="3" type="ORF">CVA01_28500</name>
</gene>
<evidence type="ECO:0000256" key="1">
    <source>
        <dbReference type="SAM" id="MobiDB-lite"/>
    </source>
</evidence>
<evidence type="ECO:0000313" key="3">
    <source>
        <dbReference type="EMBL" id="GEC87536.1"/>
    </source>
</evidence>
<dbReference type="AlphaFoldDB" id="A0A4Y4C5S0"/>
<feature type="region of interest" description="Disordered" evidence="1">
    <location>
        <begin position="157"/>
        <end position="178"/>
    </location>
</feature>
<dbReference type="Proteomes" id="UP000319986">
    <property type="component" value="Unassembled WGS sequence"/>
</dbReference>
<dbReference type="RefSeq" id="WP_141331623.1">
    <property type="nucleotide sequence ID" value="NZ_BJNT01000029.1"/>
</dbReference>
<evidence type="ECO:0000313" key="4">
    <source>
        <dbReference type="Proteomes" id="UP000319986"/>
    </source>
</evidence>
<organism evidence="3 4">
    <name type="scientific">Corynebacterium variabile</name>
    <dbReference type="NCBI Taxonomy" id="1727"/>
    <lineage>
        <taxon>Bacteria</taxon>
        <taxon>Bacillati</taxon>
        <taxon>Actinomycetota</taxon>
        <taxon>Actinomycetes</taxon>
        <taxon>Mycobacteriales</taxon>
        <taxon>Corynebacteriaceae</taxon>
        <taxon>Corynebacterium</taxon>
    </lineage>
</organism>
<reference evidence="3 4" key="1">
    <citation type="submission" date="2019-06" db="EMBL/GenBank/DDBJ databases">
        <title>Whole genome shotgun sequence of Corynebacterium variabile NBRC 15286.</title>
        <authorList>
            <person name="Hosoyama A."/>
            <person name="Uohara A."/>
            <person name="Ohji S."/>
            <person name="Ichikawa N."/>
        </authorList>
    </citation>
    <scope>NUCLEOTIDE SEQUENCE [LARGE SCALE GENOMIC DNA]</scope>
    <source>
        <strain evidence="3 4">NBRC 15286</strain>
    </source>
</reference>
<dbReference type="EMBL" id="BJNT01000029">
    <property type="protein sequence ID" value="GEC87536.1"/>
    <property type="molecule type" value="Genomic_DNA"/>
</dbReference>
<protein>
    <recommendedName>
        <fullName evidence="2">4Fe-4S Wbl-type domain-containing protein</fullName>
    </recommendedName>
</protein>
<dbReference type="PROSITE" id="PS51674">
    <property type="entry name" value="4FE4S_WBL"/>
    <property type="match status" value="1"/>
</dbReference>
<evidence type="ECO:0000259" key="2">
    <source>
        <dbReference type="PROSITE" id="PS51674"/>
    </source>
</evidence>
<proteinExistence type="predicted"/>
<dbReference type="GeneID" id="82888919"/>
<dbReference type="InterPro" id="IPR034768">
    <property type="entry name" value="4FE4S_WBL"/>
</dbReference>